<evidence type="ECO:0000313" key="3">
    <source>
        <dbReference type="EMBL" id="CAL8136706.1"/>
    </source>
</evidence>
<feature type="signal peptide" evidence="2">
    <location>
        <begin position="1"/>
        <end position="21"/>
    </location>
</feature>
<keyword evidence="2" id="KW-0732">Signal</keyword>
<protein>
    <recommendedName>
        <fullName evidence="5">DUF4789 domain-containing protein</fullName>
    </recommendedName>
</protein>
<evidence type="ECO:0000256" key="2">
    <source>
        <dbReference type="SAM" id="SignalP"/>
    </source>
</evidence>
<comment type="caution">
    <text evidence="3">The sequence shown here is derived from an EMBL/GenBank/DDBJ whole genome shotgun (WGS) entry which is preliminary data.</text>
</comment>
<dbReference type="Proteomes" id="UP001642540">
    <property type="component" value="Unassembled WGS sequence"/>
</dbReference>
<proteinExistence type="predicted"/>
<feature type="chain" id="PRO_5047282371" description="DUF4789 domain-containing protein" evidence="2">
    <location>
        <begin position="22"/>
        <end position="257"/>
    </location>
</feature>
<keyword evidence="4" id="KW-1185">Reference proteome</keyword>
<name>A0ABP1RVK0_9HEXA</name>
<evidence type="ECO:0008006" key="5">
    <source>
        <dbReference type="Google" id="ProtNLM"/>
    </source>
</evidence>
<gene>
    <name evidence="3" type="ORF">ODALV1_LOCUS26574</name>
</gene>
<dbReference type="EMBL" id="CAXLJM020000111">
    <property type="protein sequence ID" value="CAL8136706.1"/>
    <property type="molecule type" value="Genomic_DNA"/>
</dbReference>
<feature type="region of interest" description="Disordered" evidence="1">
    <location>
        <begin position="184"/>
        <end position="206"/>
    </location>
</feature>
<accession>A0ABP1RVK0</accession>
<reference evidence="3 4" key="1">
    <citation type="submission" date="2024-08" db="EMBL/GenBank/DDBJ databases">
        <authorList>
            <person name="Cucini C."/>
            <person name="Frati F."/>
        </authorList>
    </citation>
    <scope>NUCLEOTIDE SEQUENCE [LARGE SCALE GENOMIC DNA]</scope>
</reference>
<organism evidence="3 4">
    <name type="scientific">Orchesella dallaii</name>
    <dbReference type="NCBI Taxonomy" id="48710"/>
    <lineage>
        <taxon>Eukaryota</taxon>
        <taxon>Metazoa</taxon>
        <taxon>Ecdysozoa</taxon>
        <taxon>Arthropoda</taxon>
        <taxon>Hexapoda</taxon>
        <taxon>Collembola</taxon>
        <taxon>Entomobryomorpha</taxon>
        <taxon>Entomobryoidea</taxon>
        <taxon>Orchesellidae</taxon>
        <taxon>Orchesellinae</taxon>
        <taxon>Orchesella</taxon>
    </lineage>
</organism>
<evidence type="ECO:0000256" key="1">
    <source>
        <dbReference type="SAM" id="MobiDB-lite"/>
    </source>
</evidence>
<sequence>MICKIFICLVLISTIISLSIGRTVFETYQTSSDGSMWLLHRNSPNCHRAGEQGPCAEGEILVPKDENSIFGVCRFTTKTALLRPPYHNLRRKRENSNEFDTGDDDTAYRLTRVPINSLLLIPAGLTSSYGSVLQFPNCRTQKSNWLIHGNPPNCFEAGKQGPCSDGKLLLALSDNSMYGICKPDSTTEVPKPLRQRRSSSNKDDEEYYDDVDDDLDYHLTKAFLRNLCKSRKEKYSFILGRCIPIQPSTLRFAGILG</sequence>
<evidence type="ECO:0000313" key="4">
    <source>
        <dbReference type="Proteomes" id="UP001642540"/>
    </source>
</evidence>